<proteinExistence type="predicted"/>
<dbReference type="RefSeq" id="WP_264325197.1">
    <property type="nucleotide sequence ID" value="NZ_JADEXQ010000034.1"/>
</dbReference>
<evidence type="ECO:0000313" key="3">
    <source>
        <dbReference type="Proteomes" id="UP000625316"/>
    </source>
</evidence>
<keyword evidence="1" id="KW-0812">Transmembrane</keyword>
<keyword evidence="1" id="KW-0472">Membrane</keyword>
<feature type="transmembrane region" description="Helical" evidence="1">
    <location>
        <begin position="17"/>
        <end position="37"/>
    </location>
</feature>
<dbReference type="EMBL" id="JADEXQ010000034">
    <property type="protein sequence ID" value="MBE9030373.1"/>
    <property type="molecule type" value="Genomic_DNA"/>
</dbReference>
<dbReference type="AlphaFoldDB" id="A0A928VKP8"/>
<dbReference type="Proteomes" id="UP000625316">
    <property type="component" value="Unassembled WGS sequence"/>
</dbReference>
<keyword evidence="3" id="KW-1185">Reference proteome</keyword>
<accession>A0A928VKP8</accession>
<comment type="caution">
    <text evidence="2">The sequence shown here is derived from an EMBL/GenBank/DDBJ whole genome shotgun (WGS) entry which is preliminary data.</text>
</comment>
<protein>
    <submittedName>
        <fullName evidence="2">Uncharacterized protein</fullName>
    </submittedName>
</protein>
<sequence>MSNYSQPRQYQPDRKKAALYSAGLFFLLFFVLIPWSIFYNPANITLRCFVYLFVSGVSGAMGCLNRWLLWDRALILDHKHDRCQFSSGGITYKVYQQPLSQLRAVRLMERVKPAKVELTAGVTRVKPVVQRQLVLRWQDGNEIAWESWDSGRPEFYMKRLERRINQGIATPRKRKLRFDFYDYKNSERVGLIIALIYLLLAIFHR</sequence>
<gene>
    <name evidence="2" type="ORF">IQ266_11585</name>
</gene>
<keyword evidence="1" id="KW-1133">Transmembrane helix</keyword>
<evidence type="ECO:0000256" key="1">
    <source>
        <dbReference type="SAM" id="Phobius"/>
    </source>
</evidence>
<feature type="transmembrane region" description="Helical" evidence="1">
    <location>
        <begin position="185"/>
        <end position="203"/>
    </location>
</feature>
<reference evidence="2" key="1">
    <citation type="submission" date="2020-10" db="EMBL/GenBank/DDBJ databases">
        <authorList>
            <person name="Castelo-Branco R."/>
            <person name="Eusebio N."/>
            <person name="Adriana R."/>
            <person name="Vieira A."/>
            <person name="Brugerolle De Fraissinette N."/>
            <person name="Rezende De Castro R."/>
            <person name="Schneider M.P."/>
            <person name="Vasconcelos V."/>
            <person name="Leao P.N."/>
        </authorList>
    </citation>
    <scope>NUCLEOTIDE SEQUENCE</scope>
    <source>
        <strain evidence="2">LEGE 11480</strain>
    </source>
</reference>
<organism evidence="2 3">
    <name type="scientific">Romeriopsis navalis LEGE 11480</name>
    <dbReference type="NCBI Taxonomy" id="2777977"/>
    <lineage>
        <taxon>Bacteria</taxon>
        <taxon>Bacillati</taxon>
        <taxon>Cyanobacteriota</taxon>
        <taxon>Cyanophyceae</taxon>
        <taxon>Leptolyngbyales</taxon>
        <taxon>Leptolyngbyaceae</taxon>
        <taxon>Romeriopsis</taxon>
        <taxon>Romeriopsis navalis</taxon>
    </lineage>
</organism>
<evidence type="ECO:0000313" key="2">
    <source>
        <dbReference type="EMBL" id="MBE9030373.1"/>
    </source>
</evidence>
<name>A0A928VKP8_9CYAN</name>
<feature type="transmembrane region" description="Helical" evidence="1">
    <location>
        <begin position="49"/>
        <end position="69"/>
    </location>
</feature>